<reference evidence="3" key="1">
    <citation type="journal article" date="2018" name="Nat. Microbiol.">
        <title>Leveraging single-cell genomics to expand the fungal tree of life.</title>
        <authorList>
            <person name="Ahrendt S.R."/>
            <person name="Quandt C.A."/>
            <person name="Ciobanu D."/>
            <person name="Clum A."/>
            <person name="Salamov A."/>
            <person name="Andreopoulos B."/>
            <person name="Cheng J.F."/>
            <person name="Woyke T."/>
            <person name="Pelin A."/>
            <person name="Henrissat B."/>
            <person name="Reynolds N.K."/>
            <person name="Benny G.L."/>
            <person name="Smith M.E."/>
            <person name="James T.Y."/>
            <person name="Grigoriev I.V."/>
        </authorList>
    </citation>
    <scope>NUCLEOTIDE SEQUENCE [LARGE SCALE GENOMIC DNA]</scope>
</reference>
<protein>
    <submittedName>
        <fullName evidence="2">Uncharacterized protein</fullName>
    </submittedName>
</protein>
<feature type="signal peptide" evidence="1">
    <location>
        <begin position="1"/>
        <end position="18"/>
    </location>
</feature>
<dbReference type="EMBL" id="KZ987799">
    <property type="protein sequence ID" value="RKP14719.1"/>
    <property type="molecule type" value="Genomic_DNA"/>
</dbReference>
<evidence type="ECO:0000313" key="3">
    <source>
        <dbReference type="Proteomes" id="UP000267251"/>
    </source>
</evidence>
<dbReference type="OrthoDB" id="10388679at2759"/>
<keyword evidence="3" id="KW-1185">Reference proteome</keyword>
<evidence type="ECO:0000256" key="1">
    <source>
        <dbReference type="SAM" id="SignalP"/>
    </source>
</evidence>
<evidence type="ECO:0000313" key="2">
    <source>
        <dbReference type="EMBL" id="RKP14719.1"/>
    </source>
</evidence>
<accession>A0A4V1IYI9</accession>
<feature type="chain" id="PRO_5020755546" evidence="1">
    <location>
        <begin position="19"/>
        <end position="170"/>
    </location>
</feature>
<name>A0A4V1IYI9_9FUNG</name>
<dbReference type="AlphaFoldDB" id="A0A4V1IYI9"/>
<gene>
    <name evidence="2" type="ORF">BJ684DRAFT_18901</name>
</gene>
<keyword evidence="1" id="KW-0732">Signal</keyword>
<organism evidence="2 3">
    <name type="scientific">Piptocephalis cylindrospora</name>
    <dbReference type="NCBI Taxonomy" id="1907219"/>
    <lineage>
        <taxon>Eukaryota</taxon>
        <taxon>Fungi</taxon>
        <taxon>Fungi incertae sedis</taxon>
        <taxon>Zoopagomycota</taxon>
        <taxon>Zoopagomycotina</taxon>
        <taxon>Zoopagomycetes</taxon>
        <taxon>Zoopagales</taxon>
        <taxon>Piptocephalidaceae</taxon>
        <taxon>Piptocephalis</taxon>
    </lineage>
</organism>
<sequence>MQLSTLLVTLLSASVATAKTITVPFNAGTGECAPSPSTRVSFNLTITSPGPVAAISGAYVVDPEVYNNLTRTLPLGSSFPPFPFLSSFSCEGSPTVRECHVNKGASVLFSQEPVKKCLLLLPAPNAVQNVTVDYDAQWATTTAASSAPSTLPSTLLPLALSAGLVFALNH</sequence>
<proteinExistence type="predicted"/>
<dbReference type="Proteomes" id="UP000267251">
    <property type="component" value="Unassembled WGS sequence"/>
</dbReference>